<protein>
    <recommendedName>
        <fullName evidence="5">Proteasome subunit alpha type</fullName>
    </recommendedName>
</protein>
<dbReference type="InterPro" id="IPR000426">
    <property type="entry name" value="Proteasome_asu_N"/>
</dbReference>
<comment type="subunit">
    <text evidence="5">The 26S proteasome consists of a 20S proteasome core and two 19S regulatory subunits.</text>
</comment>
<keyword evidence="7" id="KW-0732">Signal</keyword>
<keyword evidence="3 5" id="KW-0539">Nucleus</keyword>
<dbReference type="Gene3D" id="3.60.20.10">
    <property type="entry name" value="Glutamine Phosphoribosylpyrophosphate, subunit 1, domain 1"/>
    <property type="match status" value="1"/>
</dbReference>
<feature type="region of interest" description="Disordered" evidence="6">
    <location>
        <begin position="275"/>
        <end position="296"/>
    </location>
</feature>
<comment type="similarity">
    <text evidence="4 5">Belongs to the peptidase T1A family.</text>
</comment>
<dbReference type="OrthoDB" id="431557at2759"/>
<dbReference type="GO" id="GO:0019773">
    <property type="term" value="C:proteasome core complex, alpha-subunit complex"/>
    <property type="evidence" value="ECO:0007669"/>
    <property type="project" value="UniProtKB-UniRule"/>
</dbReference>
<evidence type="ECO:0000256" key="5">
    <source>
        <dbReference type="RuleBase" id="RU000551"/>
    </source>
</evidence>
<dbReference type="AlphaFoldDB" id="A0A2N5SR97"/>
<proteinExistence type="inferred from homology"/>
<evidence type="ECO:0000313" key="10">
    <source>
        <dbReference type="Proteomes" id="UP000235388"/>
    </source>
</evidence>
<name>A0A2N5SR97_9BASI</name>
<comment type="caution">
    <text evidence="9">The sequence shown here is derived from an EMBL/GenBank/DDBJ whole genome shotgun (WGS) entry which is preliminary data.</text>
</comment>
<feature type="chain" id="PRO_5014659255" description="Proteasome subunit alpha type" evidence="7">
    <location>
        <begin position="24"/>
        <end position="296"/>
    </location>
</feature>
<dbReference type="InterPro" id="IPR050115">
    <property type="entry name" value="Proteasome_alpha"/>
</dbReference>
<dbReference type="Proteomes" id="UP000235388">
    <property type="component" value="Unassembled WGS sequence"/>
</dbReference>
<dbReference type="PROSITE" id="PS00388">
    <property type="entry name" value="PROTEASOME_ALPHA_1"/>
    <property type="match status" value="1"/>
</dbReference>
<feature type="signal peptide" evidence="7">
    <location>
        <begin position="1"/>
        <end position="23"/>
    </location>
</feature>
<dbReference type="GO" id="GO:0005634">
    <property type="term" value="C:nucleus"/>
    <property type="evidence" value="ECO:0007669"/>
    <property type="project" value="UniProtKB-SubCell"/>
</dbReference>
<dbReference type="SMART" id="SM00948">
    <property type="entry name" value="Proteasome_A_N"/>
    <property type="match status" value="1"/>
</dbReference>
<dbReference type="InterPro" id="IPR001353">
    <property type="entry name" value="Proteasome_sua/b"/>
</dbReference>
<organism evidence="9 10">
    <name type="scientific">Puccinia coronata f. sp. avenae</name>
    <dbReference type="NCBI Taxonomy" id="200324"/>
    <lineage>
        <taxon>Eukaryota</taxon>
        <taxon>Fungi</taxon>
        <taxon>Dikarya</taxon>
        <taxon>Basidiomycota</taxon>
        <taxon>Pucciniomycotina</taxon>
        <taxon>Pucciniomycetes</taxon>
        <taxon>Pucciniales</taxon>
        <taxon>Pucciniaceae</taxon>
        <taxon>Puccinia</taxon>
    </lineage>
</organism>
<evidence type="ECO:0000256" key="1">
    <source>
        <dbReference type="ARBA" id="ARBA00022490"/>
    </source>
</evidence>
<dbReference type="GO" id="GO:0043161">
    <property type="term" value="P:proteasome-mediated ubiquitin-dependent protein catabolic process"/>
    <property type="evidence" value="ECO:0007669"/>
    <property type="project" value="InterPro"/>
</dbReference>
<evidence type="ECO:0000313" key="9">
    <source>
        <dbReference type="EMBL" id="PLW15768.1"/>
    </source>
</evidence>
<dbReference type="CDD" id="cd03753">
    <property type="entry name" value="proteasome_alpha_type_5"/>
    <property type="match status" value="1"/>
</dbReference>
<evidence type="ECO:0000259" key="8">
    <source>
        <dbReference type="PROSITE" id="PS00388"/>
    </source>
</evidence>
<dbReference type="EMBL" id="PGCJ01000887">
    <property type="protein sequence ID" value="PLW15768.1"/>
    <property type="molecule type" value="Genomic_DNA"/>
</dbReference>
<feature type="domain" description="Proteasome alpha-type subunits" evidence="8">
    <location>
        <begin position="42"/>
        <end position="64"/>
    </location>
</feature>
<evidence type="ECO:0000256" key="7">
    <source>
        <dbReference type="SAM" id="SignalP"/>
    </source>
</evidence>
<dbReference type="FunFam" id="3.60.20.10:FF:000019">
    <property type="entry name" value="Proteasome subunit alpha type"/>
    <property type="match status" value="1"/>
</dbReference>
<dbReference type="Pfam" id="PF10584">
    <property type="entry name" value="Proteasome_A_N"/>
    <property type="match status" value="1"/>
</dbReference>
<sequence length="296" mass="32432">MFLTRSAVTLLSILWLLADPVDLFRDQPIPVECSSRRDPRTSDRGVNTFSPEGRLFQVEYAIEAIKLGSTTIAATTKEGVILGVERRSQSKLLEASSIEKIMEIDTHVGCAVSGLVADSRTMVEHARVVGQNHRFTFDEPIKIESVTQAVCDLALRFGESTYDEDAMMSRPFGVALLIAGCDENGPQLFHADPSGTLIRYDAKAIGSGSEGAQTELQERWHKSMNLQEAKLLVLQVLRHVMEEKLDEHNVQLAQVTLDGGFHILTNSELKESISQMPADNNSTHPSAAGTQAAPMA</sequence>
<dbReference type="NCBIfam" id="NF003075">
    <property type="entry name" value="PRK03996.1"/>
    <property type="match status" value="1"/>
</dbReference>
<keyword evidence="2 4" id="KW-0647">Proteasome</keyword>
<comment type="subcellular location">
    <subcellularLocation>
        <location evidence="5">Cytoplasm</location>
    </subcellularLocation>
    <subcellularLocation>
        <location evidence="5">Nucleus</location>
    </subcellularLocation>
</comment>
<dbReference type="InterPro" id="IPR033812">
    <property type="entry name" value="Proteasome_alpha_type_5"/>
</dbReference>
<evidence type="ECO:0000256" key="4">
    <source>
        <dbReference type="PROSITE-ProRule" id="PRU00808"/>
    </source>
</evidence>
<gene>
    <name evidence="9" type="ORF">PCANC_13468</name>
</gene>
<keyword evidence="1 5" id="KW-0963">Cytoplasm</keyword>
<evidence type="ECO:0000256" key="2">
    <source>
        <dbReference type="ARBA" id="ARBA00022942"/>
    </source>
</evidence>
<keyword evidence="10" id="KW-1185">Reference proteome</keyword>
<dbReference type="GO" id="GO:0005829">
    <property type="term" value="C:cytosol"/>
    <property type="evidence" value="ECO:0007669"/>
    <property type="project" value="UniProtKB-ARBA"/>
</dbReference>
<dbReference type="InterPro" id="IPR023332">
    <property type="entry name" value="Proteasome_alpha-type"/>
</dbReference>
<dbReference type="STRING" id="200324.A0A2N5SR97"/>
<evidence type="ECO:0000256" key="3">
    <source>
        <dbReference type="ARBA" id="ARBA00023242"/>
    </source>
</evidence>
<dbReference type="SUPFAM" id="SSF56235">
    <property type="entry name" value="N-terminal nucleophile aminohydrolases (Ntn hydrolases)"/>
    <property type="match status" value="1"/>
</dbReference>
<dbReference type="Pfam" id="PF00227">
    <property type="entry name" value="Proteasome"/>
    <property type="match status" value="1"/>
</dbReference>
<reference evidence="9 10" key="1">
    <citation type="submission" date="2017-11" db="EMBL/GenBank/DDBJ databases">
        <title>De novo assembly and phasing of dikaryotic genomes from two isolates of Puccinia coronata f. sp. avenae, the causal agent of oat crown rust.</title>
        <authorList>
            <person name="Miller M.E."/>
            <person name="Zhang Y."/>
            <person name="Omidvar V."/>
            <person name="Sperschneider J."/>
            <person name="Schwessinger B."/>
            <person name="Raley C."/>
            <person name="Palmer J.M."/>
            <person name="Garnica D."/>
            <person name="Upadhyaya N."/>
            <person name="Rathjen J."/>
            <person name="Taylor J.M."/>
            <person name="Park R.F."/>
            <person name="Dodds P.N."/>
            <person name="Hirsch C.D."/>
            <person name="Kianian S.F."/>
            <person name="Figueroa M."/>
        </authorList>
    </citation>
    <scope>NUCLEOTIDE SEQUENCE [LARGE SCALE GENOMIC DNA]</scope>
    <source>
        <strain evidence="9">12NC29</strain>
    </source>
</reference>
<feature type="compositionally biased region" description="Polar residues" evidence="6">
    <location>
        <begin position="275"/>
        <end position="289"/>
    </location>
</feature>
<evidence type="ECO:0000256" key="6">
    <source>
        <dbReference type="SAM" id="MobiDB-lite"/>
    </source>
</evidence>
<dbReference type="PANTHER" id="PTHR11599">
    <property type="entry name" value="PROTEASOME SUBUNIT ALPHA/BETA"/>
    <property type="match status" value="1"/>
</dbReference>
<dbReference type="InterPro" id="IPR029055">
    <property type="entry name" value="Ntn_hydrolases_N"/>
</dbReference>
<accession>A0A2N5SR97</accession>
<dbReference type="PROSITE" id="PS51475">
    <property type="entry name" value="PROTEASOME_ALPHA_2"/>
    <property type="match status" value="1"/>
</dbReference>